<comment type="caution">
    <text evidence="1">The sequence shown here is derived from an EMBL/GenBank/DDBJ whole genome shotgun (WGS) entry which is preliminary data.</text>
</comment>
<dbReference type="RefSeq" id="WP_193905530.1">
    <property type="nucleotide sequence ID" value="NZ_JADEXG010000010.1"/>
</dbReference>
<dbReference type="Proteomes" id="UP000636505">
    <property type="component" value="Unassembled WGS sequence"/>
</dbReference>
<protein>
    <submittedName>
        <fullName evidence="1">Uncharacterized protein</fullName>
    </submittedName>
</protein>
<keyword evidence="2" id="KW-1185">Reference proteome</keyword>
<gene>
    <name evidence="1" type="ORF">IQ241_06090</name>
</gene>
<evidence type="ECO:0000313" key="2">
    <source>
        <dbReference type="Proteomes" id="UP000636505"/>
    </source>
</evidence>
<reference evidence="1" key="1">
    <citation type="submission" date="2020-10" db="EMBL/GenBank/DDBJ databases">
        <authorList>
            <person name="Castelo-Branco R."/>
            <person name="Eusebio N."/>
            <person name="Adriana R."/>
            <person name="Vieira A."/>
            <person name="Brugerolle De Fraissinette N."/>
            <person name="Rezende De Castro R."/>
            <person name="Schneider M.P."/>
            <person name="Vasconcelos V."/>
            <person name="Leao P.N."/>
        </authorList>
    </citation>
    <scope>NUCLEOTIDE SEQUENCE</scope>
    <source>
        <strain evidence="1">LEGE 07310</strain>
    </source>
</reference>
<name>A0A8J7DAV4_9CYAN</name>
<organism evidence="1 2">
    <name type="scientific">Vasconcelosia minhoensis LEGE 07310</name>
    <dbReference type="NCBI Taxonomy" id="915328"/>
    <lineage>
        <taxon>Bacteria</taxon>
        <taxon>Bacillati</taxon>
        <taxon>Cyanobacteriota</taxon>
        <taxon>Cyanophyceae</taxon>
        <taxon>Nodosilineales</taxon>
        <taxon>Cymatolegaceae</taxon>
        <taxon>Vasconcelosia</taxon>
        <taxon>Vasconcelosia minhoensis</taxon>
    </lineage>
</organism>
<accession>A0A8J7DAV4</accession>
<evidence type="ECO:0000313" key="1">
    <source>
        <dbReference type="EMBL" id="MBE9076867.1"/>
    </source>
</evidence>
<dbReference type="AlphaFoldDB" id="A0A8J7DAV4"/>
<sequence length="206" mass="22437">MCKTMADPSSRSDAAQTAAELALLQRLLDAAGESAGEYPWQPADPAAWSYWQQAEAAGESLDISAAEATQGWQALSHQLDQQWASQVSLPQQLEQKFAGRLSPALSQQISARAIELVASGRPLADQMIACVQELLSGWAEADLRVMARPLAYAMRDGRRDGNQDETLELAIRSVRQAQWADLSPMEQARLGLAAARYALDQLRLSS</sequence>
<proteinExistence type="predicted"/>
<dbReference type="EMBL" id="JADEXG010000010">
    <property type="protein sequence ID" value="MBE9076867.1"/>
    <property type="molecule type" value="Genomic_DNA"/>
</dbReference>